<proteinExistence type="predicted"/>
<protein>
    <submittedName>
        <fullName evidence="1">Uncharacterized protein</fullName>
    </submittedName>
</protein>
<sequence>METSSSTGSAHLKDILAFDLVEDMFLRCCKRGEVLREGRLRALRFFGYLPLRAITPLLARNSFILGGGYGILFSPEIFLYSIKVTENARHMIWSGTKCRFIPEVKRAKCSIGSPVPSYDSQGGILKFCGIGKRSTSSVNGRPMMTGTLAHDLTLIVVD</sequence>
<comment type="caution">
    <text evidence="1">The sequence shown here is derived from an EMBL/GenBank/DDBJ whole genome shotgun (WGS) entry which is preliminary data.</text>
</comment>
<organism evidence="1 2">
    <name type="scientific">Escallonia herrerae</name>
    <dbReference type="NCBI Taxonomy" id="1293975"/>
    <lineage>
        <taxon>Eukaryota</taxon>
        <taxon>Viridiplantae</taxon>
        <taxon>Streptophyta</taxon>
        <taxon>Embryophyta</taxon>
        <taxon>Tracheophyta</taxon>
        <taxon>Spermatophyta</taxon>
        <taxon>Magnoliopsida</taxon>
        <taxon>eudicotyledons</taxon>
        <taxon>Gunneridae</taxon>
        <taxon>Pentapetalae</taxon>
        <taxon>asterids</taxon>
        <taxon>campanulids</taxon>
        <taxon>Escalloniales</taxon>
        <taxon>Escalloniaceae</taxon>
        <taxon>Escallonia</taxon>
    </lineage>
</organism>
<dbReference type="AlphaFoldDB" id="A0AA88WWY3"/>
<gene>
    <name evidence="1" type="ORF">RJ639_036608</name>
</gene>
<accession>A0AA88WWY3</accession>
<evidence type="ECO:0000313" key="1">
    <source>
        <dbReference type="EMBL" id="KAK3032648.1"/>
    </source>
</evidence>
<keyword evidence="2" id="KW-1185">Reference proteome</keyword>
<dbReference type="Proteomes" id="UP001188597">
    <property type="component" value="Unassembled WGS sequence"/>
</dbReference>
<dbReference type="EMBL" id="JAVXUP010000262">
    <property type="protein sequence ID" value="KAK3032648.1"/>
    <property type="molecule type" value="Genomic_DNA"/>
</dbReference>
<evidence type="ECO:0000313" key="2">
    <source>
        <dbReference type="Proteomes" id="UP001188597"/>
    </source>
</evidence>
<reference evidence="1" key="1">
    <citation type="submission" date="2022-12" db="EMBL/GenBank/DDBJ databases">
        <title>Draft genome assemblies for two species of Escallonia (Escalloniales).</title>
        <authorList>
            <person name="Chanderbali A."/>
            <person name="Dervinis C."/>
            <person name="Anghel I."/>
            <person name="Soltis D."/>
            <person name="Soltis P."/>
            <person name="Zapata F."/>
        </authorList>
    </citation>
    <scope>NUCLEOTIDE SEQUENCE</scope>
    <source>
        <strain evidence="1">UCBG64.0493</strain>
        <tissue evidence="1">Leaf</tissue>
    </source>
</reference>
<name>A0AA88WWY3_9ASTE</name>